<dbReference type="PROSITE" id="PS51371">
    <property type="entry name" value="CBS"/>
    <property type="match status" value="2"/>
</dbReference>
<dbReference type="Gene3D" id="3.30.460.10">
    <property type="entry name" value="Beta Polymerase, domain 2"/>
    <property type="match status" value="1"/>
</dbReference>
<dbReference type="GO" id="GO:0008033">
    <property type="term" value="P:tRNA processing"/>
    <property type="evidence" value="ECO:0007669"/>
    <property type="project" value="UniProtKB-KW"/>
</dbReference>
<dbReference type="InterPro" id="IPR032828">
    <property type="entry name" value="PolyA_RNA-bd"/>
</dbReference>
<comment type="cofactor">
    <cofactor evidence="1">
        <name>Mg(2+)</name>
        <dbReference type="ChEBI" id="CHEBI:18420"/>
    </cofactor>
</comment>
<keyword evidence="4" id="KW-0819">tRNA processing</keyword>
<dbReference type="InterPro" id="IPR043519">
    <property type="entry name" value="NT_sf"/>
</dbReference>
<protein>
    <submittedName>
        <fullName evidence="11">tRNA nucleotidyltransferase, A-adding</fullName>
        <ecNumber evidence="11">2.7.7.72</ecNumber>
    </submittedName>
</protein>
<keyword evidence="3 11" id="KW-0808">Transferase</keyword>
<evidence type="ECO:0000313" key="11">
    <source>
        <dbReference type="EMBL" id="VAX15219.1"/>
    </source>
</evidence>
<dbReference type="Pfam" id="PF00571">
    <property type="entry name" value="CBS"/>
    <property type="match status" value="2"/>
</dbReference>
<dbReference type="Gene3D" id="3.10.580.10">
    <property type="entry name" value="CBS-domain"/>
    <property type="match status" value="1"/>
</dbReference>
<keyword evidence="8" id="KW-0460">Magnesium</keyword>
<dbReference type="GO" id="GO:0000049">
    <property type="term" value="F:tRNA binding"/>
    <property type="evidence" value="ECO:0007669"/>
    <property type="project" value="UniProtKB-KW"/>
</dbReference>
<dbReference type="PANTHER" id="PTHR47788:SF1">
    <property type="entry name" value="A-ADDING TRNA NUCLEOTIDYLTRANSFERASE"/>
    <property type="match status" value="1"/>
</dbReference>
<evidence type="ECO:0000256" key="2">
    <source>
        <dbReference type="ARBA" id="ARBA00022555"/>
    </source>
</evidence>
<dbReference type="InterPro" id="IPR046342">
    <property type="entry name" value="CBS_dom_sf"/>
</dbReference>
<dbReference type="InterPro" id="IPR038763">
    <property type="entry name" value="DHH_sf"/>
</dbReference>
<sequence length="882" mass="97973">MKIITTHLHADFDCLASMVAARKLYPDAQLVFPGSQEKNVREYLAQTDFQVSYRKLKNLSLSSVRQVIIVDASTKKRVGAFAELVEKEGVKVHLYDHHVSANIDIPHELAVIRERGSTVTIFCELLRERGISLTKAEATLMAMGLYEDTGSLTFSSVRLADFDAARWLLEQGADLNAVSLYILRELTSLQIEMLNRLIKNLDYERIGSVTVAYSTASTPRYIGDLAVIANKLMDAETLSALFVLVRMGDRISLIARSRVEGVDVGQVTAKMGGGGHPSAASATIKDITLPQAVALLKRSLKETLEHSMNAKEMMVERVVTVQPGFTIAQAKKLMTRFDISGAPAQDNGKVVGLITMQIIEKAIYLQMEDKPVSDFMINEFSTVAPDTPFQKVEELILGRRQKLAPVVDPSTGEMVGVISRGIVLNKLYGDSLFKPPLKGAGGYRVRHPQSKNVEGLIKELMPESILKLFELVAKVADENGYTAYVVGGFTRDLLLRTRSADVDIVIEGDGVDFARKLAEKVKGRVHPHKKFKTAIVIMPDGFKLDVATARIEYYTHPAALPTVETSAIRNDLFRRDFSINAMAIKLNGAKANTLIDYFGGQADLKTHSLRVLHNLSFVEDPTRAYRAVRFEHRYGFTMGKQTISLLKNAVRQQLFNRLSGERLFSELEMILKERRPTGAVSRMKQLGLLKFIHPDLVFDSIAERLMDQCEDFLAWRNLAFPARPACKWKVYLMALFDRLENINISEEKMISASAAQIIQKIVTNLKQANNVIQQLNRPGAAPPSFLYRLFSPLSDEALIFVAAKSGSDQTRSAVTRFFSSLKNVKPLISGGDILKLGVAPSKKVGAILEAVMNAQLDGEIKTKDEAQDMARKVIDQINGKRI</sequence>
<dbReference type="PANTHER" id="PTHR47788">
    <property type="entry name" value="POLYA POLYMERASE"/>
    <property type="match status" value="1"/>
</dbReference>
<reference evidence="11" key="1">
    <citation type="submission" date="2018-06" db="EMBL/GenBank/DDBJ databases">
        <authorList>
            <person name="Zhirakovskaya E."/>
        </authorList>
    </citation>
    <scope>NUCLEOTIDE SEQUENCE</scope>
</reference>
<evidence type="ECO:0000256" key="5">
    <source>
        <dbReference type="ARBA" id="ARBA00022695"/>
    </source>
</evidence>
<gene>
    <name evidence="11" type="ORF">MNBD_NITROSPINAE03-1262</name>
</gene>
<dbReference type="CDD" id="cd05398">
    <property type="entry name" value="NT_ClassII-CCAase"/>
    <property type="match status" value="1"/>
</dbReference>
<proteinExistence type="predicted"/>
<dbReference type="InterPro" id="IPR000644">
    <property type="entry name" value="CBS_dom"/>
</dbReference>
<dbReference type="SUPFAM" id="SSF81891">
    <property type="entry name" value="Poly A polymerase C-terminal region-like"/>
    <property type="match status" value="1"/>
</dbReference>
<keyword evidence="5 11" id="KW-0548">Nucleotidyltransferase</keyword>
<dbReference type="EMBL" id="UOGB01000010">
    <property type="protein sequence ID" value="VAX15219.1"/>
    <property type="molecule type" value="Genomic_DNA"/>
</dbReference>
<evidence type="ECO:0000256" key="4">
    <source>
        <dbReference type="ARBA" id="ARBA00022694"/>
    </source>
</evidence>
<dbReference type="Pfam" id="PF01743">
    <property type="entry name" value="PolyA_pol"/>
    <property type="match status" value="1"/>
</dbReference>
<evidence type="ECO:0000256" key="7">
    <source>
        <dbReference type="ARBA" id="ARBA00022741"/>
    </source>
</evidence>
<dbReference type="Pfam" id="PF12627">
    <property type="entry name" value="PolyA_pol_RNAbd"/>
    <property type="match status" value="1"/>
</dbReference>
<dbReference type="GO" id="GO:0000166">
    <property type="term" value="F:nucleotide binding"/>
    <property type="evidence" value="ECO:0007669"/>
    <property type="project" value="UniProtKB-KW"/>
</dbReference>
<accession>A0A3B1BAI3</accession>
<dbReference type="Gene3D" id="3.90.1640.10">
    <property type="entry name" value="inorganic pyrophosphatase (n-terminal core)"/>
    <property type="match status" value="1"/>
</dbReference>
<evidence type="ECO:0000256" key="9">
    <source>
        <dbReference type="ARBA" id="ARBA00022884"/>
    </source>
</evidence>
<keyword evidence="9" id="KW-0694">RNA-binding</keyword>
<dbReference type="Pfam" id="PF01368">
    <property type="entry name" value="DHH"/>
    <property type="match status" value="1"/>
</dbReference>
<evidence type="ECO:0000256" key="6">
    <source>
        <dbReference type="ARBA" id="ARBA00022723"/>
    </source>
</evidence>
<keyword evidence="2" id="KW-0820">tRNA-binding</keyword>
<dbReference type="GO" id="GO:0046872">
    <property type="term" value="F:metal ion binding"/>
    <property type="evidence" value="ECO:0007669"/>
    <property type="project" value="UniProtKB-KW"/>
</dbReference>
<dbReference type="Gene3D" id="1.10.3090.10">
    <property type="entry name" value="cca-adding enzyme, domain 2"/>
    <property type="match status" value="1"/>
</dbReference>
<dbReference type="SUPFAM" id="SSF54631">
    <property type="entry name" value="CBS-domain pair"/>
    <property type="match status" value="1"/>
</dbReference>
<dbReference type="InterPro" id="IPR001667">
    <property type="entry name" value="DDH_dom"/>
</dbReference>
<dbReference type="SMART" id="SM00116">
    <property type="entry name" value="CBS"/>
    <property type="match status" value="2"/>
</dbReference>
<keyword evidence="7" id="KW-0547">Nucleotide-binding</keyword>
<feature type="domain" description="CBS" evidence="10">
    <location>
        <begin position="376"/>
        <end position="437"/>
    </location>
</feature>
<dbReference type="InterPro" id="IPR003156">
    <property type="entry name" value="DHHA1_dom"/>
</dbReference>
<evidence type="ECO:0000256" key="1">
    <source>
        <dbReference type="ARBA" id="ARBA00001946"/>
    </source>
</evidence>
<dbReference type="GO" id="GO:0004810">
    <property type="term" value="F:CCA tRNA nucleotidyltransferase activity"/>
    <property type="evidence" value="ECO:0007669"/>
    <property type="project" value="UniProtKB-EC"/>
</dbReference>
<evidence type="ECO:0000256" key="8">
    <source>
        <dbReference type="ARBA" id="ARBA00022842"/>
    </source>
</evidence>
<dbReference type="AlphaFoldDB" id="A0A3B1BAI3"/>
<organism evidence="11">
    <name type="scientific">hydrothermal vent metagenome</name>
    <dbReference type="NCBI Taxonomy" id="652676"/>
    <lineage>
        <taxon>unclassified sequences</taxon>
        <taxon>metagenomes</taxon>
        <taxon>ecological metagenomes</taxon>
    </lineage>
</organism>
<dbReference type="Gene3D" id="3.10.310.30">
    <property type="match status" value="1"/>
</dbReference>
<dbReference type="EC" id="2.7.7.72" evidence="11"/>
<keyword evidence="6" id="KW-0479">Metal-binding</keyword>
<dbReference type="SUPFAM" id="SSF81301">
    <property type="entry name" value="Nucleotidyltransferase"/>
    <property type="match status" value="1"/>
</dbReference>
<dbReference type="InterPro" id="IPR052390">
    <property type="entry name" value="tRNA_nt/polyA_polymerase"/>
</dbReference>
<evidence type="ECO:0000256" key="3">
    <source>
        <dbReference type="ARBA" id="ARBA00022679"/>
    </source>
</evidence>
<dbReference type="SUPFAM" id="SSF64182">
    <property type="entry name" value="DHH phosphoesterases"/>
    <property type="match status" value="1"/>
</dbReference>
<feature type="domain" description="CBS" evidence="10">
    <location>
        <begin position="314"/>
        <end position="372"/>
    </location>
</feature>
<evidence type="ECO:0000259" key="10">
    <source>
        <dbReference type="PROSITE" id="PS51371"/>
    </source>
</evidence>
<dbReference type="InterPro" id="IPR002646">
    <property type="entry name" value="PolA_pol_head_dom"/>
</dbReference>
<name>A0A3B1BAI3_9ZZZZ</name>
<dbReference type="Pfam" id="PF02272">
    <property type="entry name" value="DHHA1"/>
    <property type="match status" value="1"/>
</dbReference>